<keyword evidence="7 13" id="KW-0520">NAD</keyword>
<sequence length="266" mass="29295">MMSIRVAIAGARGKMGAEAVHTVMKHDKMELVAVLDYKEVGRTLADLDMFPASYTVPLFTEMHDLVEATSPDVLVDLTNPHAVYNHTKEALNLNVRPVIGTTGFTDAQLEELSTIAKEKELGCIIAPNFAIGAILMMKFAKEAAKYLPDVEIIEMHHDQKLDAPSGTAVKTAQLIQEVRTQKTQGHPEEKETIEGARGGDFEGMRIHSVRLPGLVAHQQVLFGGDGQLLTIRHDSLNRNSFMSGIAFCIEEVMKMDQLVYGLENII</sequence>
<dbReference type="PANTHER" id="PTHR20836:SF0">
    <property type="entry name" value="4-HYDROXY-TETRAHYDRODIPICOLINATE REDUCTASE 1, CHLOROPLASTIC-RELATED"/>
    <property type="match status" value="1"/>
</dbReference>
<feature type="binding site" evidence="13">
    <location>
        <begin position="100"/>
        <end position="102"/>
    </location>
    <ligand>
        <name>NAD(+)</name>
        <dbReference type="ChEBI" id="CHEBI:57540"/>
    </ligand>
</feature>
<reference evidence="16 17" key="1">
    <citation type="submission" date="2016-10" db="EMBL/GenBank/DDBJ databases">
        <authorList>
            <person name="Varghese N."/>
            <person name="Submissions S."/>
        </authorList>
    </citation>
    <scope>NUCLEOTIDE SEQUENCE [LARGE SCALE GENOMIC DNA]</scope>
    <source>
        <strain evidence="16 17">TC-13</strain>
    </source>
</reference>
<dbReference type="InterPro" id="IPR023940">
    <property type="entry name" value="DHDPR_bac"/>
</dbReference>
<keyword evidence="8 13" id="KW-0457">Lysine biosynthesis</keyword>
<evidence type="ECO:0000256" key="4">
    <source>
        <dbReference type="ARBA" id="ARBA00022857"/>
    </source>
</evidence>
<proteinExistence type="inferred from homology"/>
<evidence type="ECO:0000313" key="16">
    <source>
        <dbReference type="EMBL" id="SER31064.1"/>
    </source>
</evidence>
<dbReference type="AlphaFoldDB" id="A0A1H9N561"/>
<dbReference type="GO" id="GO:0008839">
    <property type="term" value="F:4-hydroxy-tetrahydrodipicolinate reductase"/>
    <property type="evidence" value="ECO:0007669"/>
    <property type="project" value="UniProtKB-UniRule"/>
</dbReference>
<dbReference type="UniPathway" id="UPA00034">
    <property type="reaction ID" value="UER00018"/>
</dbReference>
<feature type="binding site" evidence="13">
    <location>
        <begin position="10"/>
        <end position="15"/>
    </location>
    <ligand>
        <name>NAD(+)</name>
        <dbReference type="ChEBI" id="CHEBI:57540"/>
    </ligand>
</feature>
<dbReference type="EMBL" id="FOEL01000013">
    <property type="protein sequence ID" value="SER31064.1"/>
    <property type="molecule type" value="Genomic_DNA"/>
</dbReference>
<dbReference type="InterPro" id="IPR022663">
    <property type="entry name" value="DapB_C"/>
</dbReference>
<evidence type="ECO:0000256" key="9">
    <source>
        <dbReference type="ARBA" id="ARBA00037922"/>
    </source>
</evidence>
<evidence type="ECO:0000313" key="17">
    <source>
        <dbReference type="Proteomes" id="UP000199410"/>
    </source>
</evidence>
<comment type="catalytic activity">
    <reaction evidence="12 13">
        <text>(S)-2,3,4,5-tetrahydrodipicolinate + NAD(+) + H2O = (2S,4S)-4-hydroxy-2,3,4,5-tetrahydrodipicolinate + NADH + H(+)</text>
        <dbReference type="Rhea" id="RHEA:35323"/>
        <dbReference type="ChEBI" id="CHEBI:15377"/>
        <dbReference type="ChEBI" id="CHEBI:15378"/>
        <dbReference type="ChEBI" id="CHEBI:16845"/>
        <dbReference type="ChEBI" id="CHEBI:57540"/>
        <dbReference type="ChEBI" id="CHEBI:57945"/>
        <dbReference type="ChEBI" id="CHEBI:67139"/>
        <dbReference type="EC" id="1.17.1.8"/>
    </reaction>
</comment>
<evidence type="ECO:0000256" key="8">
    <source>
        <dbReference type="ARBA" id="ARBA00023154"/>
    </source>
</evidence>
<evidence type="ECO:0000259" key="14">
    <source>
        <dbReference type="Pfam" id="PF01113"/>
    </source>
</evidence>
<evidence type="ECO:0000256" key="6">
    <source>
        <dbReference type="ARBA" id="ARBA00023002"/>
    </source>
</evidence>
<dbReference type="GO" id="GO:0009089">
    <property type="term" value="P:lysine biosynthetic process via diaminopimelate"/>
    <property type="evidence" value="ECO:0007669"/>
    <property type="project" value="UniProtKB-UniRule"/>
</dbReference>
<evidence type="ECO:0000256" key="11">
    <source>
        <dbReference type="ARBA" id="ARBA00049080"/>
    </source>
</evidence>
<dbReference type="GO" id="GO:0019877">
    <property type="term" value="P:diaminopimelate biosynthetic process"/>
    <property type="evidence" value="ECO:0007669"/>
    <property type="project" value="UniProtKB-UniRule"/>
</dbReference>
<evidence type="ECO:0000256" key="13">
    <source>
        <dbReference type="HAMAP-Rule" id="MF_00102"/>
    </source>
</evidence>
<comment type="caution">
    <text evidence="13">Was originally thought to be a dihydrodipicolinate reductase (DHDPR), catalyzing the conversion of dihydrodipicolinate to tetrahydrodipicolinate. However, it was shown in E.coli that the substrate of the enzymatic reaction is not dihydrodipicolinate (DHDP) but in fact (2S,4S)-4-hydroxy-2,3,4,5-tetrahydrodipicolinic acid (HTPA), the product released by the DapA-catalyzed reaction.</text>
</comment>
<gene>
    <name evidence="13" type="primary">dapB</name>
    <name evidence="16" type="ORF">SAMN02787113_03511</name>
</gene>
<dbReference type="InterPro" id="IPR022664">
    <property type="entry name" value="DapB_N_CS"/>
</dbReference>
<evidence type="ECO:0000256" key="7">
    <source>
        <dbReference type="ARBA" id="ARBA00023027"/>
    </source>
</evidence>
<evidence type="ECO:0000256" key="1">
    <source>
        <dbReference type="ARBA" id="ARBA00006642"/>
    </source>
</evidence>
<dbReference type="Gene3D" id="3.40.50.720">
    <property type="entry name" value="NAD(P)-binding Rossmann-like Domain"/>
    <property type="match status" value="1"/>
</dbReference>
<comment type="caution">
    <text evidence="16">The sequence shown here is derived from an EMBL/GenBank/DDBJ whole genome shotgun (WGS) entry which is preliminary data.</text>
</comment>
<dbReference type="PANTHER" id="PTHR20836">
    <property type="entry name" value="DIHYDRODIPICOLINATE REDUCTASE"/>
    <property type="match status" value="1"/>
</dbReference>
<dbReference type="GO" id="GO:0050661">
    <property type="term" value="F:NADP binding"/>
    <property type="evidence" value="ECO:0007669"/>
    <property type="project" value="UniProtKB-UniRule"/>
</dbReference>
<dbReference type="InterPro" id="IPR000846">
    <property type="entry name" value="DapB_N"/>
</dbReference>
<dbReference type="GO" id="GO:0005829">
    <property type="term" value="C:cytosol"/>
    <property type="evidence" value="ECO:0007669"/>
    <property type="project" value="TreeGrafter"/>
</dbReference>
<comment type="function">
    <text evidence="13">Catalyzes the conversion of 4-hydroxy-tetrahydrodipicolinate (HTPA) to tetrahydrodipicolinate.</text>
</comment>
<evidence type="ECO:0000256" key="2">
    <source>
        <dbReference type="ARBA" id="ARBA00022490"/>
    </source>
</evidence>
<dbReference type="Gene3D" id="3.30.360.10">
    <property type="entry name" value="Dihydrodipicolinate Reductase, domain 2"/>
    <property type="match status" value="1"/>
</dbReference>
<feature type="binding site" evidence="13">
    <location>
        <begin position="126"/>
        <end position="129"/>
    </location>
    <ligand>
        <name>NAD(+)</name>
        <dbReference type="ChEBI" id="CHEBI:57540"/>
    </ligand>
</feature>
<comment type="subunit">
    <text evidence="13">Homotetramer.</text>
</comment>
<feature type="active site" description="Proton donor/acceptor" evidence="13">
    <location>
        <position position="156"/>
    </location>
</feature>
<feature type="binding site" evidence="13">
    <location>
        <position position="157"/>
    </location>
    <ligand>
        <name>(S)-2,3,4,5-tetrahydrodipicolinate</name>
        <dbReference type="ChEBI" id="CHEBI:16845"/>
    </ligand>
</feature>
<comment type="pathway">
    <text evidence="9 13">Amino-acid biosynthesis; L-lysine biosynthesis via DAP pathway; (S)-tetrahydrodipicolinate from L-aspartate: step 4/4.</text>
</comment>
<comment type="similarity">
    <text evidence="1 13">Belongs to the DapB family.</text>
</comment>
<dbReference type="CDD" id="cd02274">
    <property type="entry name" value="DHDPR_N"/>
    <property type="match status" value="1"/>
</dbReference>
<feature type="binding site" evidence="13">
    <location>
        <position position="42"/>
    </location>
    <ligand>
        <name>NADP(+)</name>
        <dbReference type="ChEBI" id="CHEBI:58349"/>
    </ligand>
</feature>
<dbReference type="EC" id="1.17.1.8" evidence="10 13"/>
<feature type="domain" description="Dihydrodipicolinate reductase C-terminal" evidence="15">
    <location>
        <begin position="132"/>
        <end position="265"/>
    </location>
</feature>
<dbReference type="PROSITE" id="PS01298">
    <property type="entry name" value="DAPB"/>
    <property type="match status" value="1"/>
</dbReference>
<keyword evidence="3 13" id="KW-0028">Amino-acid biosynthesis</keyword>
<dbReference type="InterPro" id="IPR036291">
    <property type="entry name" value="NAD(P)-bd_dom_sf"/>
</dbReference>
<dbReference type="Proteomes" id="UP000199410">
    <property type="component" value="Unassembled WGS sequence"/>
</dbReference>
<dbReference type="SUPFAM" id="SSF51735">
    <property type="entry name" value="NAD(P)-binding Rossmann-fold domains"/>
    <property type="match status" value="1"/>
</dbReference>
<feature type="active site" description="Proton donor" evidence="13">
    <location>
        <position position="160"/>
    </location>
</feature>
<dbReference type="HAMAP" id="MF_00102">
    <property type="entry name" value="DapB"/>
    <property type="match status" value="1"/>
</dbReference>
<keyword evidence="5 13" id="KW-0220">Diaminopimelate biosynthesis</keyword>
<keyword evidence="2 13" id="KW-0963">Cytoplasm</keyword>
<dbReference type="GO" id="GO:0016726">
    <property type="term" value="F:oxidoreductase activity, acting on CH or CH2 groups, NAD or NADP as acceptor"/>
    <property type="evidence" value="ECO:0007669"/>
    <property type="project" value="UniProtKB-UniRule"/>
</dbReference>
<feature type="binding site" evidence="13">
    <location>
        <position position="39"/>
    </location>
    <ligand>
        <name>NAD(+)</name>
        <dbReference type="ChEBI" id="CHEBI:57540"/>
    </ligand>
</feature>
<dbReference type="Pfam" id="PF01113">
    <property type="entry name" value="DapB_N"/>
    <property type="match status" value="1"/>
</dbReference>
<protein>
    <recommendedName>
        <fullName evidence="10 13">4-hydroxy-tetrahydrodipicolinate reductase</fullName>
        <shortName evidence="13">HTPA reductase</shortName>
        <ecNumber evidence="10 13">1.17.1.8</ecNumber>
    </recommendedName>
</protein>
<evidence type="ECO:0000256" key="12">
    <source>
        <dbReference type="ARBA" id="ARBA00049396"/>
    </source>
</evidence>
<feature type="domain" description="Dihydrodipicolinate reductase N-terminal" evidence="14">
    <location>
        <begin position="4"/>
        <end position="129"/>
    </location>
</feature>
<keyword evidence="4 13" id="KW-0521">NADP</keyword>
<comment type="catalytic activity">
    <reaction evidence="11 13">
        <text>(S)-2,3,4,5-tetrahydrodipicolinate + NADP(+) + H2O = (2S,4S)-4-hydroxy-2,3,4,5-tetrahydrodipicolinate + NADPH + H(+)</text>
        <dbReference type="Rhea" id="RHEA:35331"/>
        <dbReference type="ChEBI" id="CHEBI:15377"/>
        <dbReference type="ChEBI" id="CHEBI:15378"/>
        <dbReference type="ChEBI" id="CHEBI:16845"/>
        <dbReference type="ChEBI" id="CHEBI:57783"/>
        <dbReference type="ChEBI" id="CHEBI:58349"/>
        <dbReference type="ChEBI" id="CHEBI:67139"/>
        <dbReference type="EC" id="1.17.1.8"/>
    </reaction>
</comment>
<dbReference type="SUPFAM" id="SSF55347">
    <property type="entry name" value="Glyceraldehyde-3-phosphate dehydrogenase-like, C-terminal domain"/>
    <property type="match status" value="1"/>
</dbReference>
<dbReference type="GO" id="GO:0051287">
    <property type="term" value="F:NAD binding"/>
    <property type="evidence" value="ECO:0007669"/>
    <property type="project" value="UniProtKB-UniRule"/>
</dbReference>
<dbReference type="PIRSF" id="PIRSF000161">
    <property type="entry name" value="DHPR"/>
    <property type="match status" value="1"/>
</dbReference>
<comment type="subcellular location">
    <subcellularLocation>
        <location evidence="13">Cytoplasm</location>
    </subcellularLocation>
</comment>
<organism evidence="16 17">
    <name type="scientific">Lysinibacillus fusiformis</name>
    <dbReference type="NCBI Taxonomy" id="28031"/>
    <lineage>
        <taxon>Bacteria</taxon>
        <taxon>Bacillati</taxon>
        <taxon>Bacillota</taxon>
        <taxon>Bacilli</taxon>
        <taxon>Bacillales</taxon>
        <taxon>Bacillaceae</taxon>
        <taxon>Lysinibacillus</taxon>
    </lineage>
</organism>
<dbReference type="Pfam" id="PF05173">
    <property type="entry name" value="DapB_C"/>
    <property type="match status" value="1"/>
</dbReference>
<evidence type="ECO:0000256" key="3">
    <source>
        <dbReference type="ARBA" id="ARBA00022605"/>
    </source>
</evidence>
<evidence type="ECO:0000256" key="5">
    <source>
        <dbReference type="ARBA" id="ARBA00022915"/>
    </source>
</evidence>
<accession>A0A1H9N561</accession>
<dbReference type="NCBIfam" id="TIGR00036">
    <property type="entry name" value="dapB"/>
    <property type="match status" value="1"/>
</dbReference>
<name>A0A1H9N561_9BACI</name>
<evidence type="ECO:0000256" key="10">
    <source>
        <dbReference type="ARBA" id="ARBA00038983"/>
    </source>
</evidence>
<keyword evidence="6 13" id="KW-0560">Oxidoreductase</keyword>
<feature type="binding site" evidence="13">
    <location>
        <begin position="166"/>
        <end position="167"/>
    </location>
    <ligand>
        <name>(S)-2,3,4,5-tetrahydrodipicolinate</name>
        <dbReference type="ChEBI" id="CHEBI:16845"/>
    </ligand>
</feature>
<dbReference type="FunFam" id="3.30.360.10:FF:000009">
    <property type="entry name" value="4-hydroxy-tetrahydrodipicolinate reductase"/>
    <property type="match status" value="1"/>
</dbReference>
<evidence type="ECO:0000259" key="15">
    <source>
        <dbReference type="Pfam" id="PF05173"/>
    </source>
</evidence>